<dbReference type="AlphaFoldDB" id="A0A0F9EI23"/>
<gene>
    <name evidence="2" type="ORF">LCGC14_2364620</name>
</gene>
<evidence type="ECO:0000313" key="2">
    <source>
        <dbReference type="EMBL" id="KKL44540.1"/>
    </source>
</evidence>
<accession>A0A0F9EI23</accession>
<organism evidence="2">
    <name type="scientific">marine sediment metagenome</name>
    <dbReference type="NCBI Taxonomy" id="412755"/>
    <lineage>
        <taxon>unclassified sequences</taxon>
        <taxon>metagenomes</taxon>
        <taxon>ecological metagenomes</taxon>
    </lineage>
</organism>
<dbReference type="GO" id="GO:0008757">
    <property type="term" value="F:S-adenosylmethionine-dependent methyltransferase activity"/>
    <property type="evidence" value="ECO:0007669"/>
    <property type="project" value="InterPro"/>
</dbReference>
<name>A0A0F9EI23_9ZZZZ</name>
<proteinExistence type="predicted"/>
<dbReference type="InterPro" id="IPR013216">
    <property type="entry name" value="Methyltransf_11"/>
</dbReference>
<comment type="caution">
    <text evidence="2">The sequence shown here is derived from an EMBL/GenBank/DDBJ whole genome shotgun (WGS) entry which is preliminary data.</text>
</comment>
<feature type="non-terminal residue" evidence="2">
    <location>
        <position position="1"/>
    </location>
</feature>
<dbReference type="InterPro" id="IPR029063">
    <property type="entry name" value="SAM-dependent_MTases_sf"/>
</dbReference>
<dbReference type="Gene3D" id="3.40.50.150">
    <property type="entry name" value="Vaccinia Virus protein VP39"/>
    <property type="match status" value="1"/>
</dbReference>
<dbReference type="CDD" id="cd02440">
    <property type="entry name" value="AdoMet_MTases"/>
    <property type="match status" value="1"/>
</dbReference>
<evidence type="ECO:0000259" key="1">
    <source>
        <dbReference type="Pfam" id="PF08241"/>
    </source>
</evidence>
<reference evidence="2" key="1">
    <citation type="journal article" date="2015" name="Nature">
        <title>Complex archaea that bridge the gap between prokaryotes and eukaryotes.</title>
        <authorList>
            <person name="Spang A."/>
            <person name="Saw J.H."/>
            <person name="Jorgensen S.L."/>
            <person name="Zaremba-Niedzwiedzka K."/>
            <person name="Martijn J."/>
            <person name="Lind A.E."/>
            <person name="van Eijk R."/>
            <person name="Schleper C."/>
            <person name="Guy L."/>
            <person name="Ettema T.J."/>
        </authorList>
    </citation>
    <scope>NUCLEOTIDE SEQUENCE</scope>
</reference>
<sequence length="183" mass="21206">LDMRDIAIIDAFPVHDCQKTVLNVGCGEGRIDYWLAEMYYYKVYATDIKPYDTWNCGNKPTLPLFFSKSDIFDLSSFPIQSSPIVICSQVLEHLSGYKTALVHLLALTEVRLIITVPWRHSFNDSEHVNLWGDEAIDRFRNINEFVTLCHPYSTAISKIRTKPEDVEMGQWNYLIVVDKRQNK</sequence>
<dbReference type="Pfam" id="PF08241">
    <property type="entry name" value="Methyltransf_11"/>
    <property type="match status" value="1"/>
</dbReference>
<feature type="domain" description="Methyltransferase type 11" evidence="1">
    <location>
        <begin position="22"/>
        <end position="101"/>
    </location>
</feature>
<dbReference type="SUPFAM" id="SSF53335">
    <property type="entry name" value="S-adenosyl-L-methionine-dependent methyltransferases"/>
    <property type="match status" value="1"/>
</dbReference>
<dbReference type="EMBL" id="LAZR01034720">
    <property type="protein sequence ID" value="KKL44540.1"/>
    <property type="molecule type" value="Genomic_DNA"/>
</dbReference>
<protein>
    <recommendedName>
        <fullName evidence="1">Methyltransferase type 11 domain-containing protein</fullName>
    </recommendedName>
</protein>